<dbReference type="AlphaFoldDB" id="A0A916JSE7"/>
<dbReference type="PANTHER" id="PTHR47623">
    <property type="entry name" value="OS09G0287300 PROTEIN"/>
    <property type="match status" value="1"/>
</dbReference>
<dbReference type="InterPro" id="IPR029033">
    <property type="entry name" value="His_PPase_superfam"/>
</dbReference>
<evidence type="ECO:0000313" key="3">
    <source>
        <dbReference type="Proteomes" id="UP000683507"/>
    </source>
</evidence>
<name>A0A916JSE7_9FLAO</name>
<dbReference type="SUPFAM" id="SSF53254">
    <property type="entry name" value="Phosphoglycerate mutase-like"/>
    <property type="match status" value="1"/>
</dbReference>
<dbReference type="EMBL" id="OU015584">
    <property type="protein sequence ID" value="CAG5086931.1"/>
    <property type="molecule type" value="Genomic_DNA"/>
</dbReference>
<dbReference type="PANTHER" id="PTHR47623:SF1">
    <property type="entry name" value="OS09G0287300 PROTEIN"/>
    <property type="match status" value="1"/>
</dbReference>
<gene>
    <name evidence="2" type="ORF">CRYO30217_03336</name>
</gene>
<evidence type="ECO:0008006" key="4">
    <source>
        <dbReference type="Google" id="ProtNLM"/>
    </source>
</evidence>
<evidence type="ECO:0000313" key="2">
    <source>
        <dbReference type="EMBL" id="CAG5086931.1"/>
    </source>
</evidence>
<feature type="binding site" evidence="1">
    <location>
        <position position="57"/>
    </location>
    <ligand>
        <name>substrate</name>
    </ligand>
</feature>
<evidence type="ECO:0000256" key="1">
    <source>
        <dbReference type="PIRSR" id="PIRSR613078-2"/>
    </source>
</evidence>
<accession>A0A916JSE7</accession>
<dbReference type="RefSeq" id="WP_258543520.1">
    <property type="nucleotide sequence ID" value="NZ_OU015584.1"/>
</dbReference>
<dbReference type="KEGG" id="ptan:CRYO30217_03336"/>
<dbReference type="InterPro" id="IPR013078">
    <property type="entry name" value="His_Pase_superF_clade-1"/>
</dbReference>
<keyword evidence="3" id="KW-1185">Reference proteome</keyword>
<proteinExistence type="predicted"/>
<dbReference type="CDD" id="cd07067">
    <property type="entry name" value="HP_PGM_like"/>
    <property type="match status" value="1"/>
</dbReference>
<sequence>MKKLFIIRHGKSDWNQGVKDFDRPLNPRGKDDAPKMGKYLLQNYETPDRVLSSSANRAISTARLLLNAMNFDLAKIDKVDELYHAPTSQLLLHLSELPNSCQTAFIFGHNPGLSDLTTYLTSEPIELKTCCVAVLELQVEEWSELSRETCTLERYLSPKTI</sequence>
<organism evidence="2 3">
    <name type="scientific">Parvicella tangerina</name>
    <dbReference type="NCBI Taxonomy" id="2829795"/>
    <lineage>
        <taxon>Bacteria</taxon>
        <taxon>Pseudomonadati</taxon>
        <taxon>Bacteroidota</taxon>
        <taxon>Flavobacteriia</taxon>
        <taxon>Flavobacteriales</taxon>
        <taxon>Parvicellaceae</taxon>
        <taxon>Parvicella</taxon>
    </lineage>
</organism>
<reference evidence="2" key="1">
    <citation type="submission" date="2021-04" db="EMBL/GenBank/DDBJ databases">
        <authorList>
            <person name="Rodrigo-Torres L."/>
            <person name="Arahal R. D."/>
            <person name="Lucena T."/>
        </authorList>
    </citation>
    <scope>NUCLEOTIDE SEQUENCE</scope>
    <source>
        <strain evidence="2">AS29M-1</strain>
    </source>
</reference>
<dbReference type="Pfam" id="PF00300">
    <property type="entry name" value="His_Phos_1"/>
    <property type="match status" value="1"/>
</dbReference>
<protein>
    <recommendedName>
        <fullName evidence="4">Histidine phosphatase family protein</fullName>
    </recommendedName>
</protein>
<dbReference type="SMART" id="SM00855">
    <property type="entry name" value="PGAM"/>
    <property type="match status" value="1"/>
</dbReference>
<dbReference type="Proteomes" id="UP000683507">
    <property type="component" value="Chromosome"/>
</dbReference>
<dbReference type="Gene3D" id="3.40.50.1240">
    <property type="entry name" value="Phosphoglycerate mutase-like"/>
    <property type="match status" value="1"/>
</dbReference>
<feature type="binding site" evidence="1">
    <location>
        <begin position="8"/>
        <end position="15"/>
    </location>
    <ligand>
        <name>substrate</name>
    </ligand>
</feature>